<organism evidence="6 7">
    <name type="scientific">Helianthus annuus</name>
    <name type="common">Common sunflower</name>
    <dbReference type="NCBI Taxonomy" id="4232"/>
    <lineage>
        <taxon>Eukaryota</taxon>
        <taxon>Viridiplantae</taxon>
        <taxon>Streptophyta</taxon>
        <taxon>Embryophyta</taxon>
        <taxon>Tracheophyta</taxon>
        <taxon>Spermatophyta</taxon>
        <taxon>Magnoliopsida</taxon>
        <taxon>eudicotyledons</taxon>
        <taxon>Gunneridae</taxon>
        <taxon>Pentapetalae</taxon>
        <taxon>asterids</taxon>
        <taxon>campanulids</taxon>
        <taxon>Asterales</taxon>
        <taxon>Asteraceae</taxon>
        <taxon>Asteroideae</taxon>
        <taxon>Heliantheae alliance</taxon>
        <taxon>Heliantheae</taxon>
        <taxon>Helianthus</taxon>
    </lineage>
</organism>
<keyword evidence="2" id="KW-0805">Transcription regulation</keyword>
<dbReference type="AlphaFoldDB" id="A0A251SMV2"/>
<dbReference type="FunCoup" id="A0A251SMV2">
    <property type="interactions" value="317"/>
</dbReference>
<dbReference type="OrthoDB" id="653455at2759"/>
<keyword evidence="3" id="KW-0804">Transcription</keyword>
<evidence type="ECO:0000313" key="6">
    <source>
        <dbReference type="EMBL" id="OTF98830.1"/>
    </source>
</evidence>
<dbReference type="EMBL" id="CM007903">
    <property type="protein sequence ID" value="OTF98830.1"/>
    <property type="molecule type" value="Genomic_DNA"/>
</dbReference>
<dbReference type="OMA" id="NDLYERT"/>
<evidence type="ECO:0000256" key="4">
    <source>
        <dbReference type="SAM" id="MobiDB-lite"/>
    </source>
</evidence>
<proteinExistence type="predicted"/>
<keyword evidence="7" id="KW-1185">Reference proteome</keyword>
<evidence type="ECO:0000256" key="1">
    <source>
        <dbReference type="ARBA" id="ARBA00022491"/>
    </source>
</evidence>
<evidence type="ECO:0000256" key="3">
    <source>
        <dbReference type="ARBA" id="ARBA00023163"/>
    </source>
</evidence>
<keyword evidence="1" id="KW-0678">Repressor</keyword>
<dbReference type="InParanoid" id="A0A251SMV2"/>
<reference evidence="6" key="2">
    <citation type="submission" date="2017-02" db="EMBL/GenBank/DDBJ databases">
        <title>Sunflower complete genome.</title>
        <authorList>
            <person name="Langlade N."/>
            <person name="Munos S."/>
        </authorList>
    </citation>
    <scope>NUCLEOTIDE SEQUENCE [LARGE SCALE GENOMIC DNA]</scope>
    <source>
        <tissue evidence="6">Leaves</tissue>
    </source>
</reference>
<gene>
    <name evidence="6" type="ORF">HannXRQ_Chr14g0449921</name>
    <name evidence="5" type="ORF">HanXRQr2_Chr16g0736931</name>
</gene>
<evidence type="ECO:0000313" key="5">
    <source>
        <dbReference type="EMBL" id="KAF5759080.1"/>
    </source>
</evidence>
<dbReference type="GO" id="GO:0003700">
    <property type="term" value="F:DNA-binding transcription factor activity"/>
    <property type="evidence" value="ECO:0007669"/>
    <property type="project" value="InterPro"/>
</dbReference>
<dbReference type="PANTHER" id="PTHR33388:SF18">
    <property type="entry name" value="PROTEIN SPEAR1"/>
    <property type="match status" value="1"/>
</dbReference>
<name>A0A251SMV2_HELAN</name>
<accession>A0A251SMV2</accession>
<feature type="region of interest" description="Disordered" evidence="4">
    <location>
        <begin position="1"/>
        <end position="39"/>
    </location>
</feature>
<reference evidence="5 7" key="1">
    <citation type="journal article" date="2017" name="Nature">
        <title>The sunflower genome provides insights into oil metabolism, flowering and Asterid evolution.</title>
        <authorList>
            <person name="Badouin H."/>
            <person name="Gouzy J."/>
            <person name="Grassa C.J."/>
            <person name="Murat F."/>
            <person name="Staton S.E."/>
            <person name="Cottret L."/>
            <person name="Lelandais-Briere C."/>
            <person name="Owens G.L."/>
            <person name="Carrere S."/>
            <person name="Mayjonade B."/>
            <person name="Legrand L."/>
            <person name="Gill N."/>
            <person name="Kane N.C."/>
            <person name="Bowers J.E."/>
            <person name="Hubner S."/>
            <person name="Bellec A."/>
            <person name="Berard A."/>
            <person name="Berges H."/>
            <person name="Blanchet N."/>
            <person name="Boniface M.C."/>
            <person name="Brunel D."/>
            <person name="Catrice O."/>
            <person name="Chaidir N."/>
            <person name="Claudel C."/>
            <person name="Donnadieu C."/>
            <person name="Faraut T."/>
            <person name="Fievet G."/>
            <person name="Helmstetter N."/>
            <person name="King M."/>
            <person name="Knapp S.J."/>
            <person name="Lai Z."/>
            <person name="Le Paslier M.C."/>
            <person name="Lippi Y."/>
            <person name="Lorenzon L."/>
            <person name="Mandel J.R."/>
            <person name="Marage G."/>
            <person name="Marchand G."/>
            <person name="Marquand E."/>
            <person name="Bret-Mestries E."/>
            <person name="Morien E."/>
            <person name="Nambeesan S."/>
            <person name="Nguyen T."/>
            <person name="Pegot-Espagnet P."/>
            <person name="Pouilly N."/>
            <person name="Raftis F."/>
            <person name="Sallet E."/>
            <person name="Schiex T."/>
            <person name="Thomas J."/>
            <person name="Vandecasteele C."/>
            <person name="Vares D."/>
            <person name="Vear F."/>
            <person name="Vautrin S."/>
            <person name="Crespi M."/>
            <person name="Mangin B."/>
            <person name="Burke J.M."/>
            <person name="Salse J."/>
            <person name="Munos S."/>
            <person name="Vincourt P."/>
            <person name="Rieseberg L.H."/>
            <person name="Langlade N.B."/>
        </authorList>
    </citation>
    <scope>NUCLEOTIDE SEQUENCE [LARGE SCALE GENOMIC DNA]</scope>
    <source>
        <strain evidence="7">cv. SF193</strain>
        <tissue evidence="5">Leaves</tissue>
    </source>
</reference>
<dbReference type="EMBL" id="MNCJ02000331">
    <property type="protein sequence ID" value="KAF5759080.1"/>
    <property type="molecule type" value="Genomic_DNA"/>
</dbReference>
<dbReference type="Gramene" id="mRNA:HanXRQr2_Chr16g0736931">
    <property type="protein sequence ID" value="mRNA:HanXRQr2_Chr16g0736931"/>
    <property type="gene ID" value="HanXRQr2_Chr16g0736931"/>
</dbReference>
<dbReference type="InterPro" id="IPR040356">
    <property type="entry name" value="SPEAR"/>
</dbReference>
<dbReference type="Proteomes" id="UP000215914">
    <property type="component" value="Chromosome 14"/>
</dbReference>
<dbReference type="PANTHER" id="PTHR33388">
    <property type="entry name" value="OS01G0212500 PROTEIN"/>
    <property type="match status" value="1"/>
</dbReference>
<sequence>MNYFGDAAGNERSAGASSSRKGKKSNSNKPRQPQRGLGVAQLEKIRLNQLEFYPSNLHPQMSMGELDRSNMIYGLSQPSRDLRWCANNATFEAEHYVQPRTTRHLFQVDVEDSLWKNKRSDSMGSSNGISGSNGSQELDLELRLSL</sequence>
<protein>
    <submittedName>
        <fullName evidence="5">SPEAR family protein</fullName>
    </submittedName>
</protein>
<evidence type="ECO:0000256" key="2">
    <source>
        <dbReference type="ARBA" id="ARBA00023015"/>
    </source>
</evidence>
<evidence type="ECO:0000313" key="7">
    <source>
        <dbReference type="Proteomes" id="UP000215914"/>
    </source>
</evidence>
<reference evidence="5" key="3">
    <citation type="submission" date="2020-06" db="EMBL/GenBank/DDBJ databases">
        <title>Helianthus annuus Genome sequencing and assembly Release 2.</title>
        <authorList>
            <person name="Gouzy J."/>
            <person name="Langlade N."/>
            <person name="Munos S."/>
        </authorList>
    </citation>
    <scope>NUCLEOTIDE SEQUENCE</scope>
    <source>
        <tissue evidence="5">Leaves</tissue>
    </source>
</reference>